<dbReference type="PANTHER" id="PTHR42723:SF1">
    <property type="entry name" value="CHLOROPHYLL SYNTHASE, CHLOROPLASTIC"/>
    <property type="match status" value="1"/>
</dbReference>
<evidence type="ECO:0000313" key="8">
    <source>
        <dbReference type="Proteomes" id="UP000007463"/>
    </source>
</evidence>
<feature type="transmembrane region" description="Helical" evidence="6">
    <location>
        <begin position="47"/>
        <end position="70"/>
    </location>
</feature>
<gene>
    <name evidence="7" type="ordered locus">Fluta_3903</name>
</gene>
<keyword evidence="3 6" id="KW-0812">Transmembrane</keyword>
<evidence type="ECO:0000256" key="6">
    <source>
        <dbReference type="SAM" id="Phobius"/>
    </source>
</evidence>
<evidence type="ECO:0000256" key="1">
    <source>
        <dbReference type="ARBA" id="ARBA00004141"/>
    </source>
</evidence>
<keyword evidence="8" id="KW-1185">Reference proteome</keyword>
<dbReference type="Pfam" id="PF01040">
    <property type="entry name" value="UbiA"/>
    <property type="match status" value="1"/>
</dbReference>
<feature type="transmembrane region" description="Helical" evidence="6">
    <location>
        <begin position="185"/>
        <end position="209"/>
    </location>
</feature>
<reference evidence="8" key="2">
    <citation type="submission" date="2011-02" db="EMBL/GenBank/DDBJ databases">
        <title>The complete genome of Fluviicola taffensis DSM 16823.</title>
        <authorList>
            <consortium name="US DOE Joint Genome Institute (JGI-PGF)"/>
            <person name="Lucas S."/>
            <person name="Copeland A."/>
            <person name="Lapidus A."/>
            <person name="Bruce D."/>
            <person name="Goodwin L."/>
            <person name="Pitluck S."/>
            <person name="Kyrpides N."/>
            <person name="Mavromatis K."/>
            <person name="Ivanova N."/>
            <person name="Mikhailova N."/>
            <person name="Pagani I."/>
            <person name="Chertkov O."/>
            <person name="Detter J.C."/>
            <person name="Han C."/>
            <person name="Tapia R."/>
            <person name="Land M."/>
            <person name="Hauser L."/>
            <person name="Markowitz V."/>
            <person name="Cheng J.-F."/>
            <person name="Hugenholtz P."/>
            <person name="Woyke T."/>
            <person name="Wu D."/>
            <person name="Tindall B."/>
            <person name="Pomrenke H.G."/>
            <person name="Brambilla E."/>
            <person name="Klenk H.-P."/>
            <person name="Eisen J.A."/>
        </authorList>
    </citation>
    <scope>NUCLEOTIDE SEQUENCE [LARGE SCALE GENOMIC DNA]</scope>
    <source>
        <strain evidence="8">DSM 16823 / RW262 / RW262</strain>
    </source>
</reference>
<evidence type="ECO:0000256" key="2">
    <source>
        <dbReference type="ARBA" id="ARBA00022475"/>
    </source>
</evidence>
<evidence type="ECO:0000256" key="5">
    <source>
        <dbReference type="ARBA" id="ARBA00023136"/>
    </source>
</evidence>
<dbReference type="GO" id="GO:0047295">
    <property type="term" value="F:geranylgeranylglycerol-phosphate geranylgeranyltransferase activity"/>
    <property type="evidence" value="ECO:0007669"/>
    <property type="project" value="UniProtKB-EC"/>
</dbReference>
<dbReference type="KEGG" id="fte:Fluta_3903"/>
<dbReference type="Gene3D" id="1.10.357.140">
    <property type="entry name" value="UbiA prenyltransferase"/>
    <property type="match status" value="1"/>
</dbReference>
<feature type="transmembrane region" description="Helical" evidence="6">
    <location>
        <begin position="143"/>
        <end position="165"/>
    </location>
</feature>
<feature type="transmembrane region" description="Helical" evidence="6">
    <location>
        <begin position="12"/>
        <end position="31"/>
    </location>
</feature>
<dbReference type="GO" id="GO:0016020">
    <property type="term" value="C:membrane"/>
    <property type="evidence" value="ECO:0007669"/>
    <property type="project" value="UniProtKB-SubCell"/>
</dbReference>
<dbReference type="eggNOG" id="COG0382">
    <property type="taxonomic scope" value="Bacteria"/>
</dbReference>
<evidence type="ECO:0000256" key="3">
    <source>
        <dbReference type="ARBA" id="ARBA00022692"/>
    </source>
</evidence>
<accession>F2IH53</accession>
<keyword evidence="2" id="KW-1003">Cell membrane</keyword>
<evidence type="ECO:0000313" key="7">
    <source>
        <dbReference type="EMBL" id="AEA45867.1"/>
    </source>
</evidence>
<dbReference type="InterPro" id="IPR044878">
    <property type="entry name" value="UbiA_sf"/>
</dbReference>
<dbReference type="OrthoDB" id="9811562at2"/>
<reference evidence="7 8" key="1">
    <citation type="journal article" date="2011" name="Stand. Genomic Sci.">
        <title>Complete genome sequence of the gliding freshwater bacterium Fluviicola taffensis type strain (RW262).</title>
        <authorList>
            <person name="Woyke T."/>
            <person name="Chertkov O."/>
            <person name="Lapidus A."/>
            <person name="Nolan M."/>
            <person name="Lucas S."/>
            <person name="Del Rio T.G."/>
            <person name="Tice H."/>
            <person name="Cheng J.F."/>
            <person name="Tapia R."/>
            <person name="Han C."/>
            <person name="Goodwin L."/>
            <person name="Pitluck S."/>
            <person name="Liolios K."/>
            <person name="Pagani I."/>
            <person name="Ivanova N."/>
            <person name="Huntemann M."/>
            <person name="Mavromatis K."/>
            <person name="Mikhailova N."/>
            <person name="Pati A."/>
            <person name="Chen A."/>
            <person name="Palaniappan K."/>
            <person name="Land M."/>
            <person name="Hauser L."/>
            <person name="Brambilla E.M."/>
            <person name="Rohde M."/>
            <person name="Mwirichia R."/>
            <person name="Sikorski J."/>
            <person name="Tindall B.J."/>
            <person name="Goker M."/>
            <person name="Bristow J."/>
            <person name="Eisen J.A."/>
            <person name="Markowitz V."/>
            <person name="Hugenholtz P."/>
            <person name="Klenk H.P."/>
            <person name="Kyrpides N.C."/>
        </authorList>
    </citation>
    <scope>NUCLEOTIDE SEQUENCE [LARGE SCALE GENOMIC DNA]</scope>
    <source>
        <strain evidence="8">DSM 16823 / RW262 / RW262</strain>
    </source>
</reference>
<dbReference type="EC" id="2.5.1.42" evidence="7"/>
<keyword evidence="5 6" id="KW-0472">Membrane</keyword>
<protein>
    <submittedName>
        <fullName evidence="7">Geranylgeranyl glycerol-phosphate geranylgeranyltransferase</fullName>
        <ecNumber evidence="7">2.5.1.42</ecNumber>
    </submittedName>
</protein>
<dbReference type="Gene3D" id="1.20.120.1780">
    <property type="entry name" value="UbiA prenyltransferase"/>
    <property type="match status" value="1"/>
</dbReference>
<comment type="subcellular location">
    <subcellularLocation>
        <location evidence="1">Membrane</location>
        <topology evidence="1">Multi-pass membrane protein</topology>
    </subcellularLocation>
</comment>
<dbReference type="Proteomes" id="UP000007463">
    <property type="component" value="Chromosome"/>
</dbReference>
<feature type="transmembrane region" description="Helical" evidence="6">
    <location>
        <begin position="304"/>
        <end position="322"/>
    </location>
</feature>
<dbReference type="PANTHER" id="PTHR42723">
    <property type="entry name" value="CHLOROPHYLL SYNTHASE"/>
    <property type="match status" value="1"/>
</dbReference>
<feature type="transmembrane region" description="Helical" evidence="6">
    <location>
        <begin position="118"/>
        <end position="136"/>
    </location>
</feature>
<proteinExistence type="predicted"/>
<dbReference type="InterPro" id="IPR050475">
    <property type="entry name" value="Prenyltransferase_related"/>
</dbReference>
<dbReference type="InterPro" id="IPR000537">
    <property type="entry name" value="UbiA_prenyltransferase"/>
</dbReference>
<keyword evidence="4 6" id="KW-1133">Transmembrane helix</keyword>
<feature type="transmembrane region" description="Helical" evidence="6">
    <location>
        <begin position="269"/>
        <end position="292"/>
    </location>
</feature>
<dbReference type="RefSeq" id="WP_013688625.1">
    <property type="nucleotide sequence ID" value="NC_015321.1"/>
</dbReference>
<dbReference type="STRING" id="755732.Fluta_3903"/>
<dbReference type="EMBL" id="CP002542">
    <property type="protein sequence ID" value="AEA45867.1"/>
    <property type="molecule type" value="Genomic_DNA"/>
</dbReference>
<sequence length="323" mass="37450">MQFIRLIRPINLLVIILTMYGIRVFFIPYMSEDLLLKKAHPHEALDYFLLVFSTVLIAAGGNIINDYFDVKADRINKPNKVIIGKYIKPRWAIVSHWILNFIAFSIACYLTWAYETFWYVFIHLLSINILWFYSMYFKRKFLIGNILIAALTGLVPILCGIHFLGLTTPFHSANFLSDFAEDANWISRLNLKIFFVVALAFFATSLNLVREIIKDMEDVEGDLQLKAKTIPIVLGVNKTRWISFFCLLAIIAISLPFLIEGYAVFNETFLLVIGPCFIIYFFLLISCFILLTSTNRSSLKRIDIILKLTMLIGCCMPFYWYFL</sequence>
<organism evidence="7 8">
    <name type="scientific">Fluviicola taffensis (strain DSM 16823 / NCIMB 13979 / RW262)</name>
    <dbReference type="NCBI Taxonomy" id="755732"/>
    <lineage>
        <taxon>Bacteria</taxon>
        <taxon>Pseudomonadati</taxon>
        <taxon>Bacteroidota</taxon>
        <taxon>Flavobacteriia</taxon>
        <taxon>Flavobacteriales</taxon>
        <taxon>Crocinitomicaceae</taxon>
        <taxon>Fluviicola</taxon>
    </lineage>
</organism>
<name>F2IH53_FLUTR</name>
<dbReference type="CDD" id="cd13961">
    <property type="entry name" value="PT_UbiA_DGGGPS"/>
    <property type="match status" value="1"/>
</dbReference>
<evidence type="ECO:0000256" key="4">
    <source>
        <dbReference type="ARBA" id="ARBA00022989"/>
    </source>
</evidence>
<feature type="transmembrane region" description="Helical" evidence="6">
    <location>
        <begin position="241"/>
        <end position="263"/>
    </location>
</feature>
<dbReference type="AlphaFoldDB" id="F2IH53"/>
<keyword evidence="7" id="KW-0808">Transferase</keyword>
<dbReference type="HOGENOM" id="CLU_073311_0_0_10"/>
<feature type="transmembrane region" description="Helical" evidence="6">
    <location>
        <begin position="91"/>
        <end position="112"/>
    </location>
</feature>